<comment type="caution">
    <text evidence="2">The sequence shown here is derived from an EMBL/GenBank/DDBJ whole genome shotgun (WGS) entry which is preliminary data.</text>
</comment>
<keyword evidence="3" id="KW-1185">Reference proteome</keyword>
<evidence type="ECO:0000313" key="3">
    <source>
        <dbReference type="Proteomes" id="UP001165074"/>
    </source>
</evidence>
<reference evidence="2" key="1">
    <citation type="submission" date="2023-03" db="EMBL/GenBank/DDBJ databases">
        <title>Actinoallomurus iriomotensis NBRC 103684.</title>
        <authorList>
            <person name="Ichikawa N."/>
            <person name="Sato H."/>
            <person name="Tonouchi N."/>
        </authorList>
    </citation>
    <scope>NUCLEOTIDE SEQUENCE</scope>
    <source>
        <strain evidence="2">NBRC 103684</strain>
    </source>
</reference>
<protein>
    <submittedName>
        <fullName evidence="2">Uncharacterized protein</fullName>
    </submittedName>
</protein>
<evidence type="ECO:0000313" key="2">
    <source>
        <dbReference type="EMBL" id="GLY92310.1"/>
    </source>
</evidence>
<name>A0A9W6SCJ0_9ACTN</name>
<dbReference type="Proteomes" id="UP001165074">
    <property type="component" value="Unassembled WGS sequence"/>
</dbReference>
<accession>A0A9W6SCJ0</accession>
<proteinExistence type="predicted"/>
<organism evidence="2 3">
    <name type="scientific">Actinoallomurus iriomotensis</name>
    <dbReference type="NCBI Taxonomy" id="478107"/>
    <lineage>
        <taxon>Bacteria</taxon>
        <taxon>Bacillati</taxon>
        <taxon>Actinomycetota</taxon>
        <taxon>Actinomycetes</taxon>
        <taxon>Streptosporangiales</taxon>
        <taxon>Thermomonosporaceae</taxon>
        <taxon>Actinoallomurus</taxon>
    </lineage>
</organism>
<feature type="region of interest" description="Disordered" evidence="1">
    <location>
        <begin position="45"/>
        <end position="67"/>
    </location>
</feature>
<sequence length="67" mass="7236">MLILSQYVEQLYARELMSDRAGAVGYLLKDGAAGLHGAGNHLVTGRRRRRNSPVRRGAPALCGSTAR</sequence>
<dbReference type="AlphaFoldDB" id="A0A9W6SCJ0"/>
<evidence type="ECO:0000256" key="1">
    <source>
        <dbReference type="SAM" id="MobiDB-lite"/>
    </source>
</evidence>
<dbReference type="EMBL" id="BSTK01000027">
    <property type="protein sequence ID" value="GLY92310.1"/>
    <property type="molecule type" value="Genomic_DNA"/>
</dbReference>
<gene>
    <name evidence="2" type="ORF">Airi02_102380</name>
</gene>